<keyword evidence="4" id="KW-1185">Reference proteome</keyword>
<comment type="caution">
    <text evidence="3">The sequence shown here is derived from an EMBL/GenBank/DDBJ whole genome shotgun (WGS) entry which is preliminary data.</text>
</comment>
<evidence type="ECO:0000256" key="1">
    <source>
        <dbReference type="SAM" id="MobiDB-lite"/>
    </source>
</evidence>
<proteinExistence type="predicted"/>
<organism evidence="3 4">
    <name type="scientific">Roseateles oligotrophus</name>
    <dbReference type="NCBI Taxonomy" id="1769250"/>
    <lineage>
        <taxon>Bacteria</taxon>
        <taxon>Pseudomonadati</taxon>
        <taxon>Pseudomonadota</taxon>
        <taxon>Betaproteobacteria</taxon>
        <taxon>Burkholderiales</taxon>
        <taxon>Sphaerotilaceae</taxon>
        <taxon>Roseateles</taxon>
    </lineage>
</organism>
<dbReference type="EMBL" id="JAJIRN010000010">
    <property type="protein sequence ID" value="MCV2370560.1"/>
    <property type="molecule type" value="Genomic_DNA"/>
</dbReference>
<dbReference type="PROSITE" id="PS51318">
    <property type="entry name" value="TAT"/>
    <property type="match status" value="1"/>
</dbReference>
<gene>
    <name evidence="3" type="ORF">LNV07_20955</name>
</gene>
<keyword evidence="2" id="KW-0732">Signal</keyword>
<accession>A0ABT2YKH1</accession>
<name>A0ABT2YKH1_9BURK</name>
<protein>
    <submittedName>
        <fullName evidence="3">Uncharacterized protein</fullName>
    </submittedName>
</protein>
<feature type="signal peptide" evidence="2">
    <location>
        <begin position="1"/>
        <end position="31"/>
    </location>
</feature>
<dbReference type="InterPro" id="IPR006311">
    <property type="entry name" value="TAT_signal"/>
</dbReference>
<feature type="region of interest" description="Disordered" evidence="1">
    <location>
        <begin position="37"/>
        <end position="68"/>
    </location>
</feature>
<sequence length="188" mass="19465">MNQAQQASSNQRRLALGVALALTLAATLWSALSPDGEESLAKPVAGERRAATPSSALPAAARATAPSTAEPLVPTNWAAVEREAWAVPAAGYFAAWAPPPPPPAPKQVAAAPAPPPVPVAPAFPYQLIGRLVEGDQAQALLAGPVRSLAVKAGDVIDGQWRVDHVTERGLSLTWLPAKLNQTISFKPS</sequence>
<reference evidence="3 4" key="1">
    <citation type="submission" date="2021-11" db="EMBL/GenBank/DDBJ databases">
        <authorList>
            <person name="Liang Q."/>
            <person name="Mou H."/>
            <person name="Liu Z."/>
        </authorList>
    </citation>
    <scope>NUCLEOTIDE SEQUENCE [LARGE SCALE GENOMIC DNA]</scope>
    <source>
        <strain evidence="3 4">CHU3</strain>
    </source>
</reference>
<feature type="compositionally biased region" description="Low complexity" evidence="1">
    <location>
        <begin position="51"/>
        <end position="68"/>
    </location>
</feature>
<evidence type="ECO:0000313" key="3">
    <source>
        <dbReference type="EMBL" id="MCV2370560.1"/>
    </source>
</evidence>
<dbReference type="Proteomes" id="UP001209701">
    <property type="component" value="Unassembled WGS sequence"/>
</dbReference>
<dbReference type="RefSeq" id="WP_263573152.1">
    <property type="nucleotide sequence ID" value="NZ_JAJIRN010000010.1"/>
</dbReference>
<evidence type="ECO:0000256" key="2">
    <source>
        <dbReference type="SAM" id="SignalP"/>
    </source>
</evidence>
<feature type="chain" id="PRO_5045800835" evidence="2">
    <location>
        <begin position="32"/>
        <end position="188"/>
    </location>
</feature>
<evidence type="ECO:0000313" key="4">
    <source>
        <dbReference type="Proteomes" id="UP001209701"/>
    </source>
</evidence>